<evidence type="ECO:0000313" key="3">
    <source>
        <dbReference type="Proteomes" id="UP001161247"/>
    </source>
</evidence>
<feature type="compositionally biased region" description="Basic and acidic residues" evidence="1">
    <location>
        <begin position="141"/>
        <end position="157"/>
    </location>
</feature>
<name>A0AAV1DWJ0_OLDCO</name>
<protein>
    <submittedName>
        <fullName evidence="2">OLC1v1011930C1</fullName>
    </submittedName>
</protein>
<accession>A0AAV1DWJ0</accession>
<dbReference type="AlphaFoldDB" id="A0AAV1DWJ0"/>
<evidence type="ECO:0000313" key="2">
    <source>
        <dbReference type="EMBL" id="CAI9111647.1"/>
    </source>
</evidence>
<feature type="region of interest" description="Disordered" evidence="1">
    <location>
        <begin position="127"/>
        <end position="160"/>
    </location>
</feature>
<sequence>MARPTKGKKAVAKPLMKSVVAADGSAKIEVGRCSQRSVEEEEELGLRTLIRDIKFPVKSPSIQLNSMLEELSVQKIVTSGTGSGLNLPVDRKDEGMNWKSLFEDIPVDLEYVDLAVVNTKKVAKGEVQDKSSRAGNMMKTTDQEGKKESNEHGKEIVEGPGLVIINGNPVEDYRRWVNKERARMDVQGDPPYE</sequence>
<reference evidence="2" key="1">
    <citation type="submission" date="2023-03" db="EMBL/GenBank/DDBJ databases">
        <authorList>
            <person name="Julca I."/>
        </authorList>
    </citation>
    <scope>NUCLEOTIDE SEQUENCE</scope>
</reference>
<keyword evidence="3" id="KW-1185">Reference proteome</keyword>
<evidence type="ECO:0000256" key="1">
    <source>
        <dbReference type="SAM" id="MobiDB-lite"/>
    </source>
</evidence>
<proteinExistence type="predicted"/>
<dbReference type="Proteomes" id="UP001161247">
    <property type="component" value="Chromosome 6"/>
</dbReference>
<dbReference type="EMBL" id="OX459123">
    <property type="protein sequence ID" value="CAI9111647.1"/>
    <property type="molecule type" value="Genomic_DNA"/>
</dbReference>
<organism evidence="2 3">
    <name type="scientific">Oldenlandia corymbosa var. corymbosa</name>
    <dbReference type="NCBI Taxonomy" id="529605"/>
    <lineage>
        <taxon>Eukaryota</taxon>
        <taxon>Viridiplantae</taxon>
        <taxon>Streptophyta</taxon>
        <taxon>Embryophyta</taxon>
        <taxon>Tracheophyta</taxon>
        <taxon>Spermatophyta</taxon>
        <taxon>Magnoliopsida</taxon>
        <taxon>eudicotyledons</taxon>
        <taxon>Gunneridae</taxon>
        <taxon>Pentapetalae</taxon>
        <taxon>asterids</taxon>
        <taxon>lamiids</taxon>
        <taxon>Gentianales</taxon>
        <taxon>Rubiaceae</taxon>
        <taxon>Rubioideae</taxon>
        <taxon>Spermacoceae</taxon>
        <taxon>Hedyotis-Oldenlandia complex</taxon>
        <taxon>Oldenlandia</taxon>
    </lineage>
</organism>
<gene>
    <name evidence="2" type="ORF">OLC1_LOCUS18988</name>
</gene>